<keyword evidence="4" id="KW-0233">DNA recombination</keyword>
<dbReference type="GO" id="GO:0015074">
    <property type="term" value="P:DNA integration"/>
    <property type="evidence" value="ECO:0007669"/>
    <property type="project" value="UniProtKB-KW"/>
</dbReference>
<feature type="domain" description="Tyr recombinase" evidence="5">
    <location>
        <begin position="207"/>
        <end position="382"/>
    </location>
</feature>
<keyword evidence="3" id="KW-0238">DNA-binding</keyword>
<dbReference type="SUPFAM" id="SSF56349">
    <property type="entry name" value="DNA breaking-rejoining enzymes"/>
    <property type="match status" value="1"/>
</dbReference>
<dbReference type="PROSITE" id="PS51898">
    <property type="entry name" value="TYR_RECOMBINASE"/>
    <property type="match status" value="1"/>
</dbReference>
<protein>
    <recommendedName>
        <fullName evidence="5">Tyr recombinase domain-containing protein</fullName>
    </recommendedName>
</protein>
<dbReference type="GO" id="GO:0006310">
    <property type="term" value="P:DNA recombination"/>
    <property type="evidence" value="ECO:0007669"/>
    <property type="project" value="UniProtKB-KW"/>
</dbReference>
<dbReference type="InterPro" id="IPR050808">
    <property type="entry name" value="Phage_Integrase"/>
</dbReference>
<dbReference type="CDD" id="cd00801">
    <property type="entry name" value="INT_P4_C"/>
    <property type="match status" value="1"/>
</dbReference>
<evidence type="ECO:0000313" key="6">
    <source>
        <dbReference type="EMBL" id="VVM40002.1"/>
    </source>
</evidence>
<keyword evidence="2" id="KW-0229">DNA integration</keyword>
<dbReference type="Pfam" id="PF00589">
    <property type="entry name" value="Phage_integrase"/>
    <property type="match status" value="1"/>
</dbReference>
<dbReference type="InterPro" id="IPR010998">
    <property type="entry name" value="Integrase_recombinase_N"/>
</dbReference>
<dbReference type="Proteomes" id="UP000399692">
    <property type="component" value="Unassembled WGS sequence"/>
</dbReference>
<dbReference type="PANTHER" id="PTHR30629:SF6">
    <property type="entry name" value="PROPHAGE INTEGRASE INTA-RELATED"/>
    <property type="match status" value="1"/>
</dbReference>
<evidence type="ECO:0000259" key="5">
    <source>
        <dbReference type="PROSITE" id="PS51898"/>
    </source>
</evidence>
<dbReference type="AlphaFoldDB" id="A0A5E6PCA4"/>
<comment type="similarity">
    <text evidence="1">Belongs to the 'phage' integrase family.</text>
</comment>
<evidence type="ECO:0000256" key="2">
    <source>
        <dbReference type="ARBA" id="ARBA00022908"/>
    </source>
</evidence>
<dbReference type="EMBL" id="CABVHF010000001">
    <property type="protein sequence ID" value="VVM40002.1"/>
    <property type="molecule type" value="Genomic_DNA"/>
</dbReference>
<name>A0A5E6PCA4_PSEFL</name>
<dbReference type="Gene3D" id="1.10.443.10">
    <property type="entry name" value="Intergrase catalytic core"/>
    <property type="match status" value="1"/>
</dbReference>
<evidence type="ECO:0000256" key="1">
    <source>
        <dbReference type="ARBA" id="ARBA00008857"/>
    </source>
</evidence>
<dbReference type="InterPro" id="IPR002104">
    <property type="entry name" value="Integrase_catalytic"/>
</dbReference>
<dbReference type="RefSeq" id="WP_150568973.1">
    <property type="nucleotide sequence ID" value="NZ_CABVHF010000001.1"/>
</dbReference>
<dbReference type="Gene3D" id="1.10.150.130">
    <property type="match status" value="1"/>
</dbReference>
<accession>A0A5E6PCA4</accession>
<dbReference type="PANTHER" id="PTHR30629">
    <property type="entry name" value="PROPHAGE INTEGRASE"/>
    <property type="match status" value="1"/>
</dbReference>
<reference evidence="6 7" key="1">
    <citation type="submission" date="2019-09" db="EMBL/GenBank/DDBJ databases">
        <authorList>
            <person name="Chandra G."/>
            <person name="Truman W A."/>
        </authorList>
    </citation>
    <scope>NUCLEOTIDE SEQUENCE [LARGE SCALE GENOMIC DNA]</scope>
    <source>
        <strain evidence="6">PS631</strain>
    </source>
</reference>
<proteinExistence type="inferred from homology"/>
<dbReference type="GO" id="GO:0003677">
    <property type="term" value="F:DNA binding"/>
    <property type="evidence" value="ECO:0007669"/>
    <property type="project" value="UniProtKB-KW"/>
</dbReference>
<evidence type="ECO:0000256" key="3">
    <source>
        <dbReference type="ARBA" id="ARBA00023125"/>
    </source>
</evidence>
<gene>
    <name evidence="6" type="ORF">PS631_00230</name>
</gene>
<dbReference type="OrthoDB" id="9795573at2"/>
<sequence length="432" mass="48708">MSATRAVKLSEAEVRRQAADASVRDLRDPRHPGLYLRFWTSRERGTWHLVTGKRWEPIAHWPELSVADVLAELPSLRRRVMRDRAAPVAVSGMTTVGELLDWYVDRMLDDRSLSTKRKAGARSAVVQHLRPRLSGLPIAEVSAESLDKQLIWPCQADVSLSYLQQIFALLLIAFRQAHTLGMIERNPMAGMRFKDFTKARVRPKAARLRDVQLPDLMQQLAKAFGDSSGDAMLALMMLAHGTRIGETRMARWADISLAASEWFIPAANTKTRTEHRLPLTSQLKALLTRYRAMQQRQGYSGAYLFPNRRGLPLSETQASNVFTRLGQGEWTSHDLRKVSRSTWTDLGIDGHIGEMLLNHSLGKIASTYIHTQAMQQRRAALEKWHNWLDSIGFSTIHGLTEALFEFSQNRVQPTGGKASSGLTEFVTSEDSK</sequence>
<dbReference type="InterPro" id="IPR013762">
    <property type="entry name" value="Integrase-like_cat_sf"/>
</dbReference>
<organism evidence="6 7">
    <name type="scientific">Pseudomonas fluorescens</name>
    <dbReference type="NCBI Taxonomy" id="294"/>
    <lineage>
        <taxon>Bacteria</taxon>
        <taxon>Pseudomonadati</taxon>
        <taxon>Pseudomonadota</taxon>
        <taxon>Gammaproteobacteria</taxon>
        <taxon>Pseudomonadales</taxon>
        <taxon>Pseudomonadaceae</taxon>
        <taxon>Pseudomonas</taxon>
    </lineage>
</organism>
<dbReference type="InterPro" id="IPR011010">
    <property type="entry name" value="DNA_brk_join_enz"/>
</dbReference>
<evidence type="ECO:0000256" key="4">
    <source>
        <dbReference type="ARBA" id="ARBA00023172"/>
    </source>
</evidence>
<evidence type="ECO:0000313" key="7">
    <source>
        <dbReference type="Proteomes" id="UP000399692"/>
    </source>
</evidence>